<evidence type="ECO:0000313" key="5">
    <source>
        <dbReference type="Proteomes" id="UP000722791"/>
    </source>
</evidence>
<comment type="caution">
    <text evidence="4">The sequence shown here is derived from an EMBL/GenBank/DDBJ whole genome shotgun (WGS) entry which is preliminary data.</text>
</comment>
<gene>
    <name evidence="4" type="ORF">Vretimale_15473</name>
</gene>
<dbReference type="InterPro" id="IPR018244">
    <property type="entry name" value="Allrgn_V5/Tpx1_CS"/>
</dbReference>
<feature type="region of interest" description="Disordered" evidence="1">
    <location>
        <begin position="26"/>
        <end position="150"/>
    </location>
</feature>
<dbReference type="Proteomes" id="UP000722791">
    <property type="component" value="Unassembled WGS sequence"/>
</dbReference>
<keyword evidence="2" id="KW-0732">Signal</keyword>
<dbReference type="Pfam" id="PF00188">
    <property type="entry name" value="CAP"/>
    <property type="match status" value="1"/>
</dbReference>
<feature type="compositionally biased region" description="Low complexity" evidence="1">
    <location>
        <begin position="53"/>
        <end position="66"/>
    </location>
</feature>
<evidence type="ECO:0000256" key="2">
    <source>
        <dbReference type="SAM" id="SignalP"/>
    </source>
</evidence>
<organism evidence="4 5">
    <name type="scientific">Volvox reticuliferus</name>
    <dbReference type="NCBI Taxonomy" id="1737510"/>
    <lineage>
        <taxon>Eukaryota</taxon>
        <taxon>Viridiplantae</taxon>
        <taxon>Chlorophyta</taxon>
        <taxon>core chlorophytes</taxon>
        <taxon>Chlorophyceae</taxon>
        <taxon>CS clade</taxon>
        <taxon>Chlamydomonadales</taxon>
        <taxon>Volvocaceae</taxon>
        <taxon>Volvox</taxon>
    </lineage>
</organism>
<dbReference type="EMBL" id="BNCQ01000041">
    <property type="protein sequence ID" value="GIM12018.1"/>
    <property type="molecule type" value="Genomic_DNA"/>
</dbReference>
<dbReference type="InterPro" id="IPR014044">
    <property type="entry name" value="CAP_dom"/>
</dbReference>
<dbReference type="Gene3D" id="3.40.33.10">
    <property type="entry name" value="CAP"/>
    <property type="match status" value="1"/>
</dbReference>
<evidence type="ECO:0000259" key="3">
    <source>
        <dbReference type="SMART" id="SM00198"/>
    </source>
</evidence>
<proteinExistence type="predicted"/>
<feature type="compositionally biased region" description="Pro residues" evidence="1">
    <location>
        <begin position="67"/>
        <end position="77"/>
    </location>
</feature>
<dbReference type="AlphaFoldDB" id="A0A8J4GQU7"/>
<dbReference type="SMART" id="SM00198">
    <property type="entry name" value="SCP"/>
    <property type="match status" value="1"/>
</dbReference>
<evidence type="ECO:0000256" key="1">
    <source>
        <dbReference type="SAM" id="MobiDB-lite"/>
    </source>
</evidence>
<dbReference type="GO" id="GO:0005576">
    <property type="term" value="C:extracellular region"/>
    <property type="evidence" value="ECO:0007669"/>
    <property type="project" value="InterPro"/>
</dbReference>
<feature type="domain" description="SCP" evidence="3">
    <location>
        <begin position="150"/>
        <end position="302"/>
    </location>
</feature>
<reference evidence="4" key="1">
    <citation type="journal article" date="2021" name="Proc. Natl. Acad. Sci. U.S.A.">
        <title>Three genomes in the algal genus Volvox reveal the fate of a haploid sex-determining region after a transition to homothallism.</title>
        <authorList>
            <person name="Yamamoto K."/>
            <person name="Hamaji T."/>
            <person name="Kawai-Toyooka H."/>
            <person name="Matsuzaki R."/>
            <person name="Takahashi F."/>
            <person name="Nishimura Y."/>
            <person name="Kawachi M."/>
            <person name="Noguchi H."/>
            <person name="Minakuchi Y."/>
            <person name="Umen J.G."/>
            <person name="Toyoda A."/>
            <person name="Nozaki H."/>
        </authorList>
    </citation>
    <scope>NUCLEOTIDE SEQUENCE</scope>
    <source>
        <strain evidence="4">NIES-3785</strain>
    </source>
</reference>
<dbReference type="PROSITE" id="PS01010">
    <property type="entry name" value="CRISP_2"/>
    <property type="match status" value="1"/>
</dbReference>
<dbReference type="InterPro" id="IPR001283">
    <property type="entry name" value="CRISP-related"/>
</dbReference>
<protein>
    <recommendedName>
        <fullName evidence="3">SCP domain-containing protein</fullName>
    </recommendedName>
</protein>
<feature type="compositionally biased region" description="Basic residues" evidence="1">
    <location>
        <begin position="41"/>
        <end position="50"/>
    </location>
</feature>
<feature type="signal peptide" evidence="2">
    <location>
        <begin position="1"/>
        <end position="32"/>
    </location>
</feature>
<dbReference type="PRINTS" id="PR00837">
    <property type="entry name" value="V5TPXLIKE"/>
</dbReference>
<dbReference type="InterPro" id="IPR035940">
    <property type="entry name" value="CAP_sf"/>
</dbReference>
<evidence type="ECO:0000313" key="4">
    <source>
        <dbReference type="EMBL" id="GIM12018.1"/>
    </source>
</evidence>
<feature type="chain" id="PRO_5035234931" description="SCP domain-containing protein" evidence="2">
    <location>
        <begin position="33"/>
        <end position="318"/>
    </location>
</feature>
<sequence length="318" mass="34176">MARRRFATPAAALAATLVVMLALALSQQQAAAQETDIAAKATRRHRRPSKGKASQPALSPPQQLSPQPSPRRAPPSPLRMSPPSTSPPRTSPPRTSPPRTSPPRTSPPRMSPPRTSPPRMSPPRMSPQSPPRSPPPPPPNNGSLVGGSCPDIKAVLDAHNTLRAVHKSPALTWSSDLAASATAWAKNQSTSCRTGSSSFAKLGENVFLMQSMPRPSSDCVQAVRPWYTGIKEYKFDPVKPFTLNQYSSNAFRATQIIWKNTTTVGCGMALGESKYWISGTRYLPAGCLVVVCHYLPMGNVPLDASFLANVLPNTSYVP</sequence>
<feature type="compositionally biased region" description="Pro residues" evidence="1">
    <location>
        <begin position="84"/>
        <end position="140"/>
    </location>
</feature>
<dbReference type="SUPFAM" id="SSF55797">
    <property type="entry name" value="PR-1-like"/>
    <property type="match status" value="1"/>
</dbReference>
<accession>A0A8J4GQU7</accession>
<dbReference type="PANTHER" id="PTHR10334">
    <property type="entry name" value="CYSTEINE-RICH SECRETORY PROTEIN-RELATED"/>
    <property type="match status" value="1"/>
</dbReference>
<name>A0A8J4GQU7_9CHLO</name>